<dbReference type="GO" id="GO:0004029">
    <property type="term" value="F:aldehyde dehydrogenase (NAD+) activity"/>
    <property type="evidence" value="ECO:0007669"/>
    <property type="project" value="TreeGrafter"/>
</dbReference>
<comment type="caution">
    <text evidence="2">The sequence shown here is derived from an EMBL/GenBank/DDBJ whole genome shotgun (WGS) entry which is preliminary data.</text>
</comment>
<dbReference type="SUPFAM" id="SSF51735">
    <property type="entry name" value="NAD(P)-binding Rossmann-fold domains"/>
    <property type="match status" value="1"/>
</dbReference>
<feature type="domain" description="NAD(P)-binding" evidence="1">
    <location>
        <begin position="10"/>
        <end position="111"/>
    </location>
</feature>
<protein>
    <recommendedName>
        <fullName evidence="1">NAD(P)-binding domain-containing protein</fullName>
    </recommendedName>
</protein>
<sequence>MSKPSVLLLGSTGFLGGTLLVHLQKAGLYEVSVTSRNDSQLETLKQYGAKVLKLSFDDADKIQDAVFAHDAVVNAAPDNSPGALQAILKGIQKRIDAGKSSVYIHTSGAGVVCDLAGGDHSTDLIFRDDDPEHFERNVTPGSIHRSMDVIVRDQAKKWSAIDDGKTQVRIMFPPLIFGKGEGPFKDYSFQIPGMVRAGLAEGKPIIHGQGKNVTGFINVSDLADAYLILLSSLLKNGTTEATHPDDIYLFADGGHEVSFGEIARKVGQDLKVRGKVESATPVPLPEDTLQKYFLFLGKGLFGGDRDCQLIGGNVRTRAIKMQKLGWKPKQSTVQELLSSIQRDVDVVIQESTR</sequence>
<dbReference type="Pfam" id="PF13460">
    <property type="entry name" value="NAD_binding_10"/>
    <property type="match status" value="1"/>
</dbReference>
<dbReference type="GO" id="GO:0005737">
    <property type="term" value="C:cytoplasm"/>
    <property type="evidence" value="ECO:0007669"/>
    <property type="project" value="TreeGrafter"/>
</dbReference>
<organism evidence="2 3">
    <name type="scientific">Saitozyma podzolica</name>
    <dbReference type="NCBI Taxonomy" id="1890683"/>
    <lineage>
        <taxon>Eukaryota</taxon>
        <taxon>Fungi</taxon>
        <taxon>Dikarya</taxon>
        <taxon>Basidiomycota</taxon>
        <taxon>Agaricomycotina</taxon>
        <taxon>Tremellomycetes</taxon>
        <taxon>Tremellales</taxon>
        <taxon>Trimorphomycetaceae</taxon>
        <taxon>Saitozyma</taxon>
    </lineage>
</organism>
<keyword evidence="3" id="KW-1185">Reference proteome</keyword>
<dbReference type="PANTHER" id="PTHR48079">
    <property type="entry name" value="PROTEIN YEEZ"/>
    <property type="match status" value="1"/>
</dbReference>
<evidence type="ECO:0000313" key="2">
    <source>
        <dbReference type="EMBL" id="RSH92527.1"/>
    </source>
</evidence>
<reference evidence="2 3" key="1">
    <citation type="submission" date="2018-11" db="EMBL/GenBank/DDBJ databases">
        <title>Genome sequence of Saitozyma podzolica DSM 27192.</title>
        <authorList>
            <person name="Aliyu H."/>
            <person name="Gorte O."/>
            <person name="Ochsenreither K."/>
        </authorList>
    </citation>
    <scope>NUCLEOTIDE SEQUENCE [LARGE SCALE GENOMIC DNA]</scope>
    <source>
        <strain evidence="2 3">DSM 27192</strain>
    </source>
</reference>
<gene>
    <name evidence="2" type="ORF">EHS25_008943</name>
</gene>
<dbReference type="InterPro" id="IPR036291">
    <property type="entry name" value="NAD(P)-bd_dom_sf"/>
</dbReference>
<dbReference type="OrthoDB" id="10262413at2759"/>
<dbReference type="AlphaFoldDB" id="A0A427YN87"/>
<dbReference type="InterPro" id="IPR016040">
    <property type="entry name" value="NAD(P)-bd_dom"/>
</dbReference>
<dbReference type="Proteomes" id="UP000279259">
    <property type="component" value="Unassembled WGS sequence"/>
</dbReference>
<proteinExistence type="predicted"/>
<dbReference type="STRING" id="1890683.A0A427YN87"/>
<dbReference type="Gene3D" id="3.40.50.720">
    <property type="entry name" value="NAD(P)-binding Rossmann-like Domain"/>
    <property type="match status" value="1"/>
</dbReference>
<name>A0A427YN87_9TREE</name>
<evidence type="ECO:0000259" key="1">
    <source>
        <dbReference type="Pfam" id="PF13460"/>
    </source>
</evidence>
<dbReference type="InterPro" id="IPR051783">
    <property type="entry name" value="NAD(P)-dependent_oxidoreduct"/>
</dbReference>
<dbReference type="EMBL" id="RSCD01000006">
    <property type="protein sequence ID" value="RSH92527.1"/>
    <property type="molecule type" value="Genomic_DNA"/>
</dbReference>
<dbReference type="PANTHER" id="PTHR48079:SF6">
    <property type="entry name" value="NAD(P)-BINDING DOMAIN-CONTAINING PROTEIN-RELATED"/>
    <property type="match status" value="1"/>
</dbReference>
<accession>A0A427YN87</accession>
<evidence type="ECO:0000313" key="3">
    <source>
        <dbReference type="Proteomes" id="UP000279259"/>
    </source>
</evidence>